<accession>A0A1H1EV29</accession>
<reference evidence="1 2" key="1">
    <citation type="submission" date="2016-10" db="EMBL/GenBank/DDBJ databases">
        <authorList>
            <person name="de Groot N.N."/>
        </authorList>
    </citation>
    <scope>NUCLEOTIDE SEQUENCE [LARGE SCALE GENOMIC DNA]</scope>
    <source>
        <strain evidence="1 2">DSM 20117</strain>
    </source>
</reference>
<dbReference type="STRING" id="37928.SAMN04489742_3082"/>
<evidence type="ECO:0000313" key="1">
    <source>
        <dbReference type="EMBL" id="SDQ91986.1"/>
    </source>
</evidence>
<sequence length="75" mass="8057">MQKGTEAAHADLAALDETVLATAARWYGSGPTIVRQGIWSAFDEEDYRMVIKCSGRNYVSTTVFTSPMASAGPSI</sequence>
<protein>
    <submittedName>
        <fullName evidence="1">Uncharacterized protein</fullName>
    </submittedName>
</protein>
<dbReference type="Proteomes" id="UP000181917">
    <property type="component" value="Unassembled WGS sequence"/>
</dbReference>
<dbReference type="EMBL" id="FNKH01000002">
    <property type="protein sequence ID" value="SDQ91986.1"/>
    <property type="molecule type" value="Genomic_DNA"/>
</dbReference>
<name>A0A1H1EV29_9MICC</name>
<organism evidence="1 2">
    <name type="scientific">Crystallibacter crystallopoietes</name>
    <dbReference type="NCBI Taxonomy" id="37928"/>
    <lineage>
        <taxon>Bacteria</taxon>
        <taxon>Bacillati</taxon>
        <taxon>Actinomycetota</taxon>
        <taxon>Actinomycetes</taxon>
        <taxon>Micrococcales</taxon>
        <taxon>Micrococcaceae</taxon>
        <taxon>Crystallibacter</taxon>
    </lineage>
</organism>
<dbReference type="AlphaFoldDB" id="A0A1H1EV29"/>
<gene>
    <name evidence="1" type="ORF">SAMN04489742_3082</name>
</gene>
<keyword evidence="2" id="KW-1185">Reference proteome</keyword>
<proteinExistence type="predicted"/>
<evidence type="ECO:0000313" key="2">
    <source>
        <dbReference type="Proteomes" id="UP000181917"/>
    </source>
</evidence>